<dbReference type="GO" id="GO:0003700">
    <property type="term" value="F:DNA-binding transcription factor activity"/>
    <property type="evidence" value="ECO:0007669"/>
    <property type="project" value="InterPro"/>
</dbReference>
<evidence type="ECO:0000313" key="6">
    <source>
        <dbReference type="EMBL" id="GAP19501.1"/>
    </source>
</evidence>
<dbReference type="STRING" id="229921.ADN01_10140"/>
<dbReference type="GO" id="GO:0003677">
    <property type="term" value="F:DNA binding"/>
    <property type="evidence" value="ECO:0007669"/>
    <property type="project" value="UniProtKB-KW"/>
</dbReference>
<dbReference type="GO" id="GO:1901135">
    <property type="term" value="P:carbohydrate derivative metabolic process"/>
    <property type="evidence" value="ECO:0007669"/>
    <property type="project" value="InterPro"/>
</dbReference>
<dbReference type="PROSITE" id="PS51071">
    <property type="entry name" value="HTH_RPIR"/>
    <property type="match status" value="1"/>
</dbReference>
<dbReference type="PANTHER" id="PTHR30514:SF18">
    <property type="entry name" value="RPIR-FAMILY TRANSCRIPTIONAL REGULATOR"/>
    <property type="match status" value="1"/>
</dbReference>
<feature type="domain" description="HTH rpiR-type" evidence="4">
    <location>
        <begin position="9"/>
        <end position="85"/>
    </location>
</feature>
<sequence length="289" mass="32539">MNTKLRPKMDFDQLFAEHDADFTKSEQKIVDFFRRNMDEAPFLSAAEIAQRLNLSEATMVRFARTLGFESYPALREALQENFRSRMTHSARLRGRIHDLREAGDIFERLVASEIDYLTEAMQTLDRECLNAAVELLRTHKRVFIFGLGPSVSLVDLLHIRLTRVGKQAVRLDTSGQEILEPMLLMGKDDLLIAIGFFNLTPTMQLVLNHANQRQTPVILVTDTLGPLVSEKANVVLAARRGPVSAFHSLTVPMTIINALLLALSSADQENVMAHLDQLDQMRAKLRGAS</sequence>
<keyword evidence="1" id="KW-0805">Transcription regulation</keyword>
<accession>A0A0M8JQ00</accession>
<evidence type="ECO:0000259" key="5">
    <source>
        <dbReference type="PROSITE" id="PS51464"/>
    </source>
</evidence>
<dbReference type="Gene3D" id="3.40.50.10490">
    <property type="entry name" value="Glucose-6-phosphate isomerase like protein, domain 1"/>
    <property type="match status" value="1"/>
</dbReference>
<dbReference type="InterPro" id="IPR001347">
    <property type="entry name" value="SIS_dom"/>
</dbReference>
<dbReference type="Pfam" id="PF01380">
    <property type="entry name" value="SIS"/>
    <property type="match status" value="1"/>
</dbReference>
<dbReference type="PANTHER" id="PTHR30514">
    <property type="entry name" value="GLUCOKINASE"/>
    <property type="match status" value="1"/>
</dbReference>
<dbReference type="Gene3D" id="1.10.10.10">
    <property type="entry name" value="Winged helix-like DNA-binding domain superfamily/Winged helix DNA-binding domain"/>
    <property type="match status" value="1"/>
</dbReference>
<evidence type="ECO:0000256" key="1">
    <source>
        <dbReference type="ARBA" id="ARBA00023015"/>
    </source>
</evidence>
<dbReference type="AlphaFoldDB" id="A0A0M8JQ00"/>
<keyword evidence="8" id="KW-1185">Reference proteome</keyword>
<dbReference type="EMBL" id="DF967975">
    <property type="protein sequence ID" value="GAP19501.1"/>
    <property type="molecule type" value="Genomic_DNA"/>
</dbReference>
<dbReference type="InterPro" id="IPR047640">
    <property type="entry name" value="RpiR-like"/>
</dbReference>
<dbReference type="Pfam" id="PF01418">
    <property type="entry name" value="HTH_6"/>
    <property type="match status" value="1"/>
</dbReference>
<dbReference type="SUPFAM" id="SSF53697">
    <property type="entry name" value="SIS domain"/>
    <property type="match status" value="1"/>
</dbReference>
<dbReference type="Proteomes" id="UP000050501">
    <property type="component" value="Unassembled WGS sequence"/>
</dbReference>
<dbReference type="RefSeq" id="WP_062419775.1">
    <property type="nucleotide sequence ID" value="NZ_BBXZ01000180.1"/>
</dbReference>
<dbReference type="CDD" id="cd05013">
    <property type="entry name" value="SIS_RpiR"/>
    <property type="match status" value="1"/>
</dbReference>
<evidence type="ECO:0000256" key="2">
    <source>
        <dbReference type="ARBA" id="ARBA00023125"/>
    </source>
</evidence>
<dbReference type="InterPro" id="IPR009057">
    <property type="entry name" value="Homeodomain-like_sf"/>
</dbReference>
<reference evidence="7 8" key="2">
    <citation type="submission" date="2015-07" db="EMBL/GenBank/DDBJ databases">
        <title>Genome sequence of Levilinea saccharolytica DSM 16555.</title>
        <authorList>
            <person name="Hemp J."/>
            <person name="Ward L.M."/>
            <person name="Pace L.A."/>
            <person name="Fischer W.W."/>
        </authorList>
    </citation>
    <scope>NUCLEOTIDE SEQUENCE [LARGE SCALE GENOMIC DNA]</scope>
    <source>
        <strain evidence="7 8">KIBI-1</strain>
    </source>
</reference>
<dbReference type="EMBL" id="LGCM01000037">
    <property type="protein sequence ID" value="KPL81669.1"/>
    <property type="molecule type" value="Genomic_DNA"/>
</dbReference>
<feature type="domain" description="SIS" evidence="5">
    <location>
        <begin position="132"/>
        <end position="269"/>
    </location>
</feature>
<evidence type="ECO:0000313" key="7">
    <source>
        <dbReference type="EMBL" id="KPL81669.1"/>
    </source>
</evidence>
<dbReference type="OrthoDB" id="148317at2"/>
<dbReference type="PROSITE" id="PS51464">
    <property type="entry name" value="SIS"/>
    <property type="match status" value="1"/>
</dbReference>
<evidence type="ECO:0000256" key="3">
    <source>
        <dbReference type="ARBA" id="ARBA00023163"/>
    </source>
</evidence>
<evidence type="ECO:0000313" key="8">
    <source>
        <dbReference type="Proteomes" id="UP000050501"/>
    </source>
</evidence>
<keyword evidence="2" id="KW-0238">DNA-binding</keyword>
<reference evidence="6" key="1">
    <citation type="journal article" date="2015" name="Genome Announc.">
        <title>Draft Genome Sequences of Anaerolinea thermolimosa IMO-1, Bellilinea caldifistulae GOMI-1, Leptolinea tardivitalis YMTK-2, Levilinea saccharolytica KIBI-1, Longilinea arvoryzae KOME-1, Previously Described as Members of the Class Anaerolineae (Chloroflexi).</title>
        <authorList>
            <person name="Matsuura N."/>
            <person name="Tourlousse M.D."/>
            <person name="Ohashi A."/>
            <person name="Hugenholtz P."/>
            <person name="Sekiguchi Y."/>
        </authorList>
    </citation>
    <scope>NUCLEOTIDE SEQUENCE</scope>
    <source>
        <strain evidence="6">KIBI-1</strain>
    </source>
</reference>
<dbReference type="GO" id="GO:0097367">
    <property type="term" value="F:carbohydrate derivative binding"/>
    <property type="evidence" value="ECO:0007669"/>
    <property type="project" value="InterPro"/>
</dbReference>
<protein>
    <submittedName>
        <fullName evidence="6">Transcriptional regulator</fullName>
    </submittedName>
</protein>
<gene>
    <name evidence="7" type="ORF">ADN01_10140</name>
    <name evidence="6" type="ORF">LSAC_03405</name>
</gene>
<dbReference type="InterPro" id="IPR000281">
    <property type="entry name" value="HTH_RpiR"/>
</dbReference>
<dbReference type="SUPFAM" id="SSF46689">
    <property type="entry name" value="Homeodomain-like"/>
    <property type="match status" value="1"/>
</dbReference>
<organism evidence="6">
    <name type="scientific">Levilinea saccharolytica</name>
    <dbReference type="NCBI Taxonomy" id="229921"/>
    <lineage>
        <taxon>Bacteria</taxon>
        <taxon>Bacillati</taxon>
        <taxon>Chloroflexota</taxon>
        <taxon>Anaerolineae</taxon>
        <taxon>Anaerolineales</taxon>
        <taxon>Anaerolineaceae</taxon>
        <taxon>Levilinea</taxon>
    </lineage>
</organism>
<dbReference type="InterPro" id="IPR046348">
    <property type="entry name" value="SIS_dom_sf"/>
</dbReference>
<dbReference type="InterPro" id="IPR035472">
    <property type="entry name" value="RpiR-like_SIS"/>
</dbReference>
<keyword evidence="3" id="KW-0804">Transcription</keyword>
<evidence type="ECO:0000259" key="4">
    <source>
        <dbReference type="PROSITE" id="PS51071"/>
    </source>
</evidence>
<dbReference type="InterPro" id="IPR036388">
    <property type="entry name" value="WH-like_DNA-bd_sf"/>
</dbReference>
<proteinExistence type="predicted"/>
<name>A0A0M8JQ00_9CHLR</name>